<feature type="compositionally biased region" description="Basic and acidic residues" evidence="1">
    <location>
        <begin position="97"/>
        <end position="106"/>
    </location>
</feature>
<keyword evidence="2" id="KW-0969">Cilium</keyword>
<dbReference type="AlphaFoldDB" id="A0A4R1RK49"/>
<keyword evidence="2" id="KW-0282">Flagellum</keyword>
<reference evidence="2 3" key="1">
    <citation type="submission" date="2019-03" db="EMBL/GenBank/DDBJ databases">
        <title>Genomic Encyclopedia of Type Strains, Phase IV (KMG-IV): sequencing the most valuable type-strain genomes for metagenomic binning, comparative biology and taxonomic classification.</title>
        <authorList>
            <person name="Goeker M."/>
        </authorList>
    </citation>
    <scope>NUCLEOTIDE SEQUENCE [LARGE SCALE GENOMIC DNA]</scope>
    <source>
        <strain evidence="2 3">LX-B</strain>
    </source>
</reference>
<gene>
    <name evidence="2" type="ORF">EDC14_101587</name>
</gene>
<comment type="caution">
    <text evidence="2">The sequence shown here is derived from an EMBL/GenBank/DDBJ whole genome shotgun (WGS) entry which is preliminary data.</text>
</comment>
<dbReference type="EMBL" id="SLUN01000015">
    <property type="protein sequence ID" value="TCL66544.1"/>
    <property type="molecule type" value="Genomic_DNA"/>
</dbReference>
<evidence type="ECO:0000313" key="3">
    <source>
        <dbReference type="Proteomes" id="UP000295008"/>
    </source>
</evidence>
<organism evidence="2 3">
    <name type="scientific">Hydrogenispora ethanolica</name>
    <dbReference type="NCBI Taxonomy" id="1082276"/>
    <lineage>
        <taxon>Bacteria</taxon>
        <taxon>Bacillati</taxon>
        <taxon>Bacillota</taxon>
        <taxon>Hydrogenispora</taxon>
    </lineage>
</organism>
<protein>
    <submittedName>
        <fullName evidence="2">Flagellar motility protein MotE (MotC chaperone)</fullName>
    </submittedName>
</protein>
<evidence type="ECO:0000256" key="1">
    <source>
        <dbReference type="SAM" id="MobiDB-lite"/>
    </source>
</evidence>
<feature type="region of interest" description="Disordered" evidence="1">
    <location>
        <begin position="97"/>
        <end position="123"/>
    </location>
</feature>
<dbReference type="InterPro" id="IPR038076">
    <property type="entry name" value="MgtE_N_sf"/>
</dbReference>
<keyword evidence="3" id="KW-1185">Reference proteome</keyword>
<dbReference type="Proteomes" id="UP000295008">
    <property type="component" value="Unassembled WGS sequence"/>
</dbReference>
<proteinExistence type="predicted"/>
<dbReference type="SUPFAM" id="SSF158791">
    <property type="entry name" value="MgtE N-terminal domain-like"/>
    <property type="match status" value="1"/>
</dbReference>
<name>A0A4R1RK49_HYDET</name>
<accession>A0A4R1RK49</accession>
<evidence type="ECO:0000313" key="2">
    <source>
        <dbReference type="EMBL" id="TCL66544.1"/>
    </source>
</evidence>
<sequence>MVRFFIGLVVVPALLAAGLGGLWILNQFGVVPYQQVVLQTVGGIAGIKDLADTYELGKKRSAILKSREQELRQRQQHLQTQTARLDDERSIFKTTRDKWEKAHPEATAEASPAGSAKDSQNIQADPKGKEFLVTIGGMKPQKAAEVIQKLPEETVYMILDGLEARRVAKIMENLPADYLAKLAQERLDKHGKP</sequence>
<keyword evidence="2" id="KW-0966">Cell projection</keyword>
<dbReference type="RefSeq" id="WP_132014781.1">
    <property type="nucleotide sequence ID" value="NZ_SLUN01000015.1"/>
</dbReference>
<dbReference type="Gene3D" id="1.25.60.10">
    <property type="entry name" value="MgtE N-terminal domain-like"/>
    <property type="match status" value="1"/>
</dbReference>